<accession>A0ABY3RSG1</accession>
<keyword evidence="3" id="KW-1185">Reference proteome</keyword>
<protein>
    <submittedName>
        <fullName evidence="2">Nuclear transport factor 2 family protein</fullName>
    </submittedName>
</protein>
<dbReference type="Proteomes" id="UP001199642">
    <property type="component" value="Chromosome"/>
</dbReference>
<dbReference type="RefSeq" id="WP_231819586.1">
    <property type="nucleotide sequence ID" value="NZ_CP082781.1"/>
</dbReference>
<dbReference type="EMBL" id="CP082781">
    <property type="protein sequence ID" value="UGS25815.1"/>
    <property type="molecule type" value="Genomic_DNA"/>
</dbReference>
<evidence type="ECO:0000313" key="2">
    <source>
        <dbReference type="EMBL" id="UGS25815.1"/>
    </source>
</evidence>
<dbReference type="SUPFAM" id="SSF54427">
    <property type="entry name" value="NTF2-like"/>
    <property type="match status" value="1"/>
</dbReference>
<evidence type="ECO:0000259" key="1">
    <source>
        <dbReference type="Pfam" id="PF12680"/>
    </source>
</evidence>
<dbReference type="Gene3D" id="3.10.450.50">
    <property type="match status" value="1"/>
</dbReference>
<proteinExistence type="predicted"/>
<sequence>MRTTTDVIHDHLRRRLDGDLDGDIENYGEDVVQLTGSGIYRGRSGVRDCAAELQRLVGSATFTYRQTLVDGPYAFLEWTAESDEITVGDGADGFVVHDGRIVLQTIHYTPRRAESADDPGAG</sequence>
<gene>
    <name evidence="2" type="ORF">K8F61_14310</name>
</gene>
<name>A0ABY3RSG1_9MICO</name>
<organism evidence="2 3">
    <name type="scientific">Microbacterium resistens</name>
    <dbReference type="NCBI Taxonomy" id="156977"/>
    <lineage>
        <taxon>Bacteria</taxon>
        <taxon>Bacillati</taxon>
        <taxon>Actinomycetota</taxon>
        <taxon>Actinomycetes</taxon>
        <taxon>Micrococcales</taxon>
        <taxon>Microbacteriaceae</taxon>
        <taxon>Microbacterium</taxon>
    </lineage>
</organism>
<feature type="domain" description="SnoaL-like" evidence="1">
    <location>
        <begin position="17"/>
        <end position="102"/>
    </location>
</feature>
<reference evidence="2 3" key="1">
    <citation type="submission" date="2023-01" db="EMBL/GenBank/DDBJ databases">
        <title>Characterization of estradiol degrading bacteria Microbacterium sp. MZT7 and reveal degrading genes through genome analysis.</title>
        <authorList>
            <person name="Hao P."/>
            <person name="Gao Y."/>
        </authorList>
    </citation>
    <scope>NUCLEOTIDE SEQUENCE [LARGE SCALE GENOMIC DNA]</scope>
    <source>
        <strain evidence="2 3">MZT7</strain>
    </source>
</reference>
<dbReference type="InterPro" id="IPR032710">
    <property type="entry name" value="NTF2-like_dom_sf"/>
</dbReference>
<evidence type="ECO:0000313" key="3">
    <source>
        <dbReference type="Proteomes" id="UP001199642"/>
    </source>
</evidence>
<dbReference type="InterPro" id="IPR037401">
    <property type="entry name" value="SnoaL-like"/>
</dbReference>
<dbReference type="Pfam" id="PF12680">
    <property type="entry name" value="SnoaL_2"/>
    <property type="match status" value="1"/>
</dbReference>